<dbReference type="PANTHER" id="PTHR34213:SF2">
    <property type="entry name" value="NUCLEAR TRANSPORT FACTOR 2 (NTF2) FAMILY PROTEIN"/>
    <property type="match status" value="1"/>
</dbReference>
<dbReference type="Ensembl" id="ENSCSAVT00000014088.1">
    <property type="protein sequence ID" value="ENSCSAVP00000013928.1"/>
    <property type="gene ID" value="ENSCSAVG00000008167.1"/>
</dbReference>
<dbReference type="PANTHER" id="PTHR34213">
    <property type="entry name" value="NUCLEAR TRANSPORT FACTOR 2 (NTF2) FAMILY PROTEIN"/>
    <property type="match status" value="1"/>
</dbReference>
<keyword evidence="1" id="KW-0812">Transmembrane</keyword>
<dbReference type="GeneTree" id="ENSGT00440000035378"/>
<protein>
    <submittedName>
        <fullName evidence="2">Uncharacterized protein</fullName>
    </submittedName>
</protein>
<keyword evidence="1" id="KW-0472">Membrane</keyword>
<organism evidence="2 3">
    <name type="scientific">Ciona savignyi</name>
    <name type="common">Pacific transparent sea squirt</name>
    <dbReference type="NCBI Taxonomy" id="51511"/>
    <lineage>
        <taxon>Eukaryota</taxon>
        <taxon>Metazoa</taxon>
        <taxon>Chordata</taxon>
        <taxon>Tunicata</taxon>
        <taxon>Ascidiacea</taxon>
        <taxon>Phlebobranchia</taxon>
        <taxon>Cionidae</taxon>
        <taxon>Ciona</taxon>
    </lineage>
</organism>
<feature type="transmembrane region" description="Helical" evidence="1">
    <location>
        <begin position="9"/>
        <end position="30"/>
    </location>
</feature>
<name>H2Z8L6_CIOSA</name>
<evidence type="ECO:0000313" key="3">
    <source>
        <dbReference type="Proteomes" id="UP000007875"/>
    </source>
</evidence>
<reference evidence="2" key="2">
    <citation type="submission" date="2025-08" db="UniProtKB">
        <authorList>
            <consortium name="Ensembl"/>
        </authorList>
    </citation>
    <scope>IDENTIFICATION</scope>
</reference>
<evidence type="ECO:0000313" key="2">
    <source>
        <dbReference type="Ensembl" id="ENSCSAVP00000013928.1"/>
    </source>
</evidence>
<keyword evidence="3" id="KW-1185">Reference proteome</keyword>
<sequence length="248" mass="29016">MSFKIYRRVFLRLVGISATYVGVAQMYTYWHIKKGHQNVYKSRWFDELSPEEREKVTDSRANILETLQKLYEMKDLPEKRDIFVQDAILEDPRMTMVGRQEILKCFSLLPVVFTAITTQKFEVQHLPQEIRIFQERMLSFKSPKLTVDRSGTLVVKLIQTSEGEKIVSISDEWDNRPIIGPKNAMFFGYGSYFLRRVSTIYMLTICPYTKTGDILLDSIVSTKNLFFNDNTSNTEDQQLLETPKPKRV</sequence>
<dbReference type="HOGENOM" id="CLU_1119841_0_0_1"/>
<reference evidence="3" key="1">
    <citation type="submission" date="2003-08" db="EMBL/GenBank/DDBJ databases">
        <authorList>
            <person name="Birren B."/>
            <person name="Nusbaum C."/>
            <person name="Abebe A."/>
            <person name="Abouelleil A."/>
            <person name="Adekoya E."/>
            <person name="Ait-zahra M."/>
            <person name="Allen N."/>
            <person name="Allen T."/>
            <person name="An P."/>
            <person name="Anderson M."/>
            <person name="Anderson S."/>
            <person name="Arachchi H."/>
            <person name="Armbruster J."/>
            <person name="Bachantsang P."/>
            <person name="Baldwin J."/>
            <person name="Barry A."/>
            <person name="Bayul T."/>
            <person name="Blitshsteyn B."/>
            <person name="Bloom T."/>
            <person name="Blye J."/>
            <person name="Boguslavskiy L."/>
            <person name="Borowsky M."/>
            <person name="Boukhgalter B."/>
            <person name="Brunache A."/>
            <person name="Butler J."/>
            <person name="Calixte N."/>
            <person name="Calvo S."/>
            <person name="Camarata J."/>
            <person name="Campo K."/>
            <person name="Chang J."/>
            <person name="Cheshatsang Y."/>
            <person name="Citroen M."/>
            <person name="Collymore A."/>
            <person name="Considine T."/>
            <person name="Cook A."/>
            <person name="Cooke P."/>
            <person name="Corum B."/>
            <person name="Cuomo C."/>
            <person name="David R."/>
            <person name="Dawoe T."/>
            <person name="Degray S."/>
            <person name="Dodge S."/>
            <person name="Dooley K."/>
            <person name="Dorje P."/>
            <person name="Dorjee K."/>
            <person name="Dorris L."/>
            <person name="Duffey N."/>
            <person name="Dupes A."/>
            <person name="Elkins T."/>
            <person name="Engels R."/>
            <person name="Erickson J."/>
            <person name="Farina A."/>
            <person name="Faro S."/>
            <person name="Ferreira P."/>
            <person name="Fischer H."/>
            <person name="Fitzgerald M."/>
            <person name="Foley K."/>
            <person name="Gage D."/>
            <person name="Galagan J."/>
            <person name="Gearin G."/>
            <person name="Gnerre S."/>
            <person name="Gnirke A."/>
            <person name="Goyette A."/>
            <person name="Graham J."/>
            <person name="Grandbois E."/>
            <person name="Gyaltsen K."/>
            <person name="Hafez N."/>
            <person name="Hagopian D."/>
            <person name="Hagos B."/>
            <person name="Hall J."/>
            <person name="Hatcher B."/>
            <person name="Heller A."/>
            <person name="Higgins H."/>
            <person name="Honan T."/>
            <person name="Horn A."/>
            <person name="Houde N."/>
            <person name="Hughes L."/>
            <person name="Hulme W."/>
            <person name="Husby E."/>
            <person name="Iliev I."/>
            <person name="Jaffe D."/>
            <person name="Jones C."/>
            <person name="Kamal M."/>
            <person name="Kamat A."/>
            <person name="Kamvysselis M."/>
            <person name="Karlsson E."/>
            <person name="Kells C."/>
            <person name="Kieu A."/>
            <person name="Kisner P."/>
            <person name="Kodira C."/>
            <person name="Kulbokas E."/>
            <person name="Labutti K."/>
            <person name="Lama D."/>
            <person name="Landers T."/>
            <person name="Leger J."/>
            <person name="Levine S."/>
            <person name="Lewis D."/>
            <person name="Lewis T."/>
            <person name="Lindblad-toh K."/>
            <person name="Liu X."/>
            <person name="Lokyitsang T."/>
            <person name="Lokyitsang Y."/>
            <person name="Lucien O."/>
            <person name="Lui A."/>
            <person name="Ma L.J."/>
            <person name="Mabbitt R."/>
            <person name="Macdonald J."/>
            <person name="Maclean C."/>
            <person name="Major J."/>
            <person name="Manning J."/>
            <person name="Marabella R."/>
            <person name="Maru K."/>
            <person name="Matthews C."/>
            <person name="Mauceli E."/>
            <person name="Mccarthy M."/>
            <person name="Mcdonough S."/>
            <person name="Mcghee T."/>
            <person name="Meldrim J."/>
            <person name="Meneus L."/>
            <person name="Mesirov J."/>
            <person name="Mihalev A."/>
            <person name="Mihova T."/>
            <person name="Mikkelsen T."/>
            <person name="Mlenga V."/>
            <person name="Moru K."/>
            <person name="Mozes J."/>
            <person name="Mulrain L."/>
            <person name="Munson G."/>
            <person name="Naylor J."/>
            <person name="Newes C."/>
            <person name="Nguyen C."/>
            <person name="Nguyen N."/>
            <person name="Nguyen T."/>
            <person name="Nicol R."/>
            <person name="Nielsen C."/>
            <person name="Nizzari M."/>
            <person name="Norbu C."/>
            <person name="Norbu N."/>
            <person name="O'donnell P."/>
            <person name="Okoawo O."/>
            <person name="O'leary S."/>
            <person name="Omotosho B."/>
            <person name="O'neill K."/>
            <person name="Osman S."/>
            <person name="Parker S."/>
            <person name="Perrin D."/>
            <person name="Phunkhang P."/>
            <person name="Piqani B."/>
            <person name="Purcell S."/>
            <person name="Rachupka T."/>
            <person name="Ramasamy U."/>
            <person name="Rameau R."/>
            <person name="Ray V."/>
            <person name="Raymond C."/>
            <person name="Retta R."/>
            <person name="Richardson S."/>
            <person name="Rise C."/>
            <person name="Rodriguez J."/>
            <person name="Rogers J."/>
            <person name="Rogov P."/>
            <person name="Rutman M."/>
            <person name="Schupbach R."/>
            <person name="Seaman C."/>
            <person name="Settipalli S."/>
            <person name="Sharpe T."/>
            <person name="Sheridan J."/>
            <person name="Sherpa N."/>
            <person name="Shi J."/>
            <person name="Smirnov S."/>
            <person name="Smith C."/>
            <person name="Sougnez C."/>
            <person name="Spencer B."/>
            <person name="Stalker J."/>
            <person name="Stange-thomann N."/>
            <person name="Stavropoulos S."/>
            <person name="Stetson K."/>
            <person name="Stone C."/>
            <person name="Stone S."/>
            <person name="Stubbs M."/>
            <person name="Talamas J."/>
            <person name="Tchuinga P."/>
            <person name="Tenzing P."/>
            <person name="Tesfaye S."/>
            <person name="Theodore J."/>
            <person name="Thoulutsang Y."/>
            <person name="Topham K."/>
            <person name="Towey S."/>
            <person name="Tsamla T."/>
            <person name="Tsomo N."/>
            <person name="Vallee D."/>
            <person name="Vassiliev H."/>
            <person name="Venkataraman V."/>
            <person name="Vinson J."/>
            <person name="Vo A."/>
            <person name="Wade C."/>
            <person name="Wang S."/>
            <person name="Wangchuk T."/>
            <person name="Wangdi T."/>
            <person name="Whittaker C."/>
            <person name="Wilkinson J."/>
            <person name="Wu Y."/>
            <person name="Wyman D."/>
            <person name="Yadav S."/>
            <person name="Yang S."/>
            <person name="Yang X."/>
            <person name="Yeager S."/>
            <person name="Yee E."/>
            <person name="Young G."/>
            <person name="Zainoun J."/>
            <person name="Zembeck L."/>
            <person name="Zimmer A."/>
            <person name="Zody M."/>
            <person name="Lander E."/>
        </authorList>
    </citation>
    <scope>NUCLEOTIDE SEQUENCE [LARGE SCALE GENOMIC DNA]</scope>
</reference>
<accession>H2Z8L6</accession>
<keyword evidence="1" id="KW-1133">Transmembrane helix</keyword>
<dbReference type="Proteomes" id="UP000007875">
    <property type="component" value="Unassembled WGS sequence"/>
</dbReference>
<proteinExistence type="predicted"/>
<evidence type="ECO:0000256" key="1">
    <source>
        <dbReference type="SAM" id="Phobius"/>
    </source>
</evidence>
<reference evidence="2" key="3">
    <citation type="submission" date="2025-09" db="UniProtKB">
        <authorList>
            <consortium name="Ensembl"/>
        </authorList>
    </citation>
    <scope>IDENTIFICATION</scope>
</reference>
<dbReference type="AlphaFoldDB" id="H2Z8L6"/>